<protein>
    <submittedName>
        <fullName evidence="1">Uncharacterized protein</fullName>
    </submittedName>
</protein>
<name>A0A2W4QKP7_9GAMM</name>
<dbReference type="Proteomes" id="UP000249396">
    <property type="component" value="Unassembled WGS sequence"/>
</dbReference>
<evidence type="ECO:0000313" key="1">
    <source>
        <dbReference type="EMBL" id="PZN72745.1"/>
    </source>
</evidence>
<accession>A0A2W4QKP7</accession>
<gene>
    <name evidence="1" type="ORF">DM484_24015</name>
</gene>
<dbReference type="AlphaFoldDB" id="A0A2W4QKP7"/>
<organism evidence="1 2">
    <name type="scientific">Candidatus Methylumidiphilus alinenensis</name>
    <dbReference type="NCBI Taxonomy" id="2202197"/>
    <lineage>
        <taxon>Bacteria</taxon>
        <taxon>Pseudomonadati</taxon>
        <taxon>Pseudomonadota</taxon>
        <taxon>Gammaproteobacteria</taxon>
        <taxon>Methylococcales</taxon>
        <taxon>Candidatus Methylumidiphilus</taxon>
    </lineage>
</organism>
<reference evidence="1 2" key="1">
    <citation type="journal article" date="2018" name="Aquat. Microb. Ecol.">
        <title>Gammaproteobacterial methanotrophs dominate.</title>
        <authorList>
            <person name="Rissanen A.J."/>
            <person name="Saarenheimo J."/>
            <person name="Tiirola M."/>
            <person name="Peura S."/>
            <person name="Aalto S.L."/>
            <person name="Karvinen A."/>
            <person name="Nykanen H."/>
        </authorList>
    </citation>
    <scope>NUCLEOTIDE SEQUENCE [LARGE SCALE GENOMIC DNA]</scope>
    <source>
        <strain evidence="1">AMbin10</strain>
    </source>
</reference>
<evidence type="ECO:0000313" key="2">
    <source>
        <dbReference type="Proteomes" id="UP000249396"/>
    </source>
</evidence>
<comment type="caution">
    <text evidence="1">The sequence shown here is derived from an EMBL/GenBank/DDBJ whole genome shotgun (WGS) entry which is preliminary data.</text>
</comment>
<sequence length="546" mass="57561">MISVMAKTSPKLPVLLYPDDQDSAGQTLSLTSGALDLRLSLAADQELAAECSLRLNPAIASDQTGVVQLDTLNAQTSCDLGVFPTAKPITWLLADWGTERPLASIEIKTTTPGKARIKVFRQGAWMPLHPVELIVTGTVQAINPLVAEKLLIELVQAGQYPGLWNPVTATITGLALQAATLPGDLSLTVGGQTPGFRAPGLLSVAGVPVEGFAAAVNAYLAGPKALRPVPLRLSAGLPGRLNLAFNPAAVTVVRQLTASADGVLPLVWEGLAGAAKASLTIPSGALLRELSFAVEVKLLSESLQYPFAASATGRAQLARAMDGVAVWFSTDPQGPPLIGLDLKLSPRSGELQATLGLHADCHGYPEPTPYAGAVLPIHWLSGVDAGDAEDWLRLDLPRSFHCPSENVWAVLTVHQGEALWELGSPLRYAQRTLPSSNLPGSPDIPLQEEVGACLYHKGEGAWLNRGGNDRPQIRLRVAAAEPAAPDTVTVQRGRVQVTLPISPEGRVRADAATLDALNGNKSSSLEIRFQAASAGQITLRELRTVF</sequence>
<dbReference type="EMBL" id="QJPH01000475">
    <property type="protein sequence ID" value="PZN72745.1"/>
    <property type="molecule type" value="Genomic_DNA"/>
</dbReference>
<proteinExistence type="predicted"/>